<keyword evidence="7 13" id="KW-0812">Transmembrane</keyword>
<evidence type="ECO:0000256" key="5">
    <source>
        <dbReference type="ARBA" id="ARBA00022475"/>
    </source>
</evidence>
<feature type="transmembrane region" description="Helical" evidence="13">
    <location>
        <begin position="343"/>
        <end position="364"/>
    </location>
</feature>
<evidence type="ECO:0000256" key="7">
    <source>
        <dbReference type="ARBA" id="ARBA00022692"/>
    </source>
</evidence>
<gene>
    <name evidence="15" type="ORF">DCK97_03725</name>
</gene>
<keyword evidence="12" id="KW-0170">Cobalt</keyword>
<evidence type="ECO:0000256" key="14">
    <source>
        <dbReference type="SAM" id="MobiDB-lite"/>
    </source>
</evidence>
<feature type="transmembrane region" description="Helical" evidence="13">
    <location>
        <begin position="173"/>
        <end position="192"/>
    </location>
</feature>
<dbReference type="GO" id="GO:0010045">
    <property type="term" value="P:response to nickel cation"/>
    <property type="evidence" value="ECO:0007669"/>
    <property type="project" value="TreeGrafter"/>
</dbReference>
<feature type="transmembrane region" description="Helical" evidence="13">
    <location>
        <begin position="292"/>
        <end position="318"/>
    </location>
</feature>
<feature type="compositionally biased region" description="Basic and acidic residues" evidence="14">
    <location>
        <begin position="203"/>
        <end position="231"/>
    </location>
</feature>
<dbReference type="Proteomes" id="UP000257706">
    <property type="component" value="Unassembled WGS sequence"/>
</dbReference>
<protein>
    <recommendedName>
        <fullName evidence="13">Nickel/cobalt efflux system</fullName>
    </recommendedName>
</protein>
<comment type="subcellular location">
    <subcellularLocation>
        <location evidence="2 13">Cell membrane</location>
        <topology evidence="2 13">Multi-pass membrane protein</topology>
    </subcellularLocation>
</comment>
<dbReference type="EMBL" id="DMAI01000059">
    <property type="protein sequence ID" value="HAE46510.1"/>
    <property type="molecule type" value="Genomic_DNA"/>
</dbReference>
<evidence type="ECO:0000256" key="12">
    <source>
        <dbReference type="ARBA" id="ARBA00023285"/>
    </source>
</evidence>
<feature type="transmembrane region" description="Helical" evidence="13">
    <location>
        <begin position="136"/>
        <end position="161"/>
    </location>
</feature>
<dbReference type="GO" id="GO:0005886">
    <property type="term" value="C:plasma membrane"/>
    <property type="evidence" value="ECO:0007669"/>
    <property type="project" value="UniProtKB-SubCell"/>
</dbReference>
<proteinExistence type="inferred from homology"/>
<evidence type="ECO:0000256" key="2">
    <source>
        <dbReference type="ARBA" id="ARBA00004651"/>
    </source>
</evidence>
<dbReference type="InterPro" id="IPR051224">
    <property type="entry name" value="NiCoT_RcnA"/>
</dbReference>
<evidence type="ECO:0000313" key="16">
    <source>
        <dbReference type="Proteomes" id="UP000257706"/>
    </source>
</evidence>
<comment type="caution">
    <text evidence="15">The sequence shown here is derived from an EMBL/GenBank/DDBJ whole genome shotgun (WGS) entry which is preliminary data.</text>
</comment>
<sequence length="370" mass="38252">MSSALRADRMRRIRAAVLACVATLLPAFLPTLALASSYLGRGGGATPPPAPVTEAAVGAGILGPVLMQIITWQGELNALISGRLGEAVREGTILPALTVIGLAFVYGLLHAAGPGHGKVAVAGYLAGRPADARTSMVMGVAISLMQGAVAILVIGGLALILGRQGLGRMTDPLALELASYALIATMGGWMIVNLLRGRAACGHDHGHHDHGHHDHDDHAHHDHGHHDHGHDQSSGCHACGHDHHHDHHDHGHHAPPARRHPDAFWGMIVAAGIRPCSGAILLLLFSMSQGAFLLGVTGVVAMSLGSAITVVLIGLGVVGVRRSLVALAAGGGSRTARLLDRGLGFLAPGMIMVFGLLMAWATWIRISAGI</sequence>
<reference evidence="15 16" key="1">
    <citation type="journal article" date="2018" name="Nat. Biotechnol.">
        <title>A standardized bacterial taxonomy based on genome phylogeny substantially revises the tree of life.</title>
        <authorList>
            <person name="Parks D.H."/>
            <person name="Chuvochina M."/>
            <person name="Waite D.W."/>
            <person name="Rinke C."/>
            <person name="Skarshewski A."/>
            <person name="Chaumeil P.A."/>
            <person name="Hugenholtz P."/>
        </authorList>
    </citation>
    <scope>NUCLEOTIDE SEQUENCE [LARGE SCALE GENOMIC DNA]</scope>
    <source>
        <strain evidence="15">UBA8739</strain>
    </source>
</reference>
<keyword evidence="8 13" id="KW-1133">Transmembrane helix</keyword>
<dbReference type="GO" id="GO:0015099">
    <property type="term" value="F:nickel cation transmembrane transporter activity"/>
    <property type="evidence" value="ECO:0007669"/>
    <property type="project" value="UniProtKB-UniRule"/>
</dbReference>
<name>A0A3B9IFG1_9PROT</name>
<dbReference type="Pfam" id="PF03824">
    <property type="entry name" value="NicO"/>
    <property type="match status" value="1"/>
</dbReference>
<dbReference type="PANTHER" id="PTHR40659">
    <property type="entry name" value="NICKEL/COBALT EFFLUX SYSTEM RCNA"/>
    <property type="match status" value="1"/>
</dbReference>
<evidence type="ECO:0000256" key="11">
    <source>
        <dbReference type="ARBA" id="ARBA00023136"/>
    </source>
</evidence>
<keyword evidence="10" id="KW-0921">Nickel transport</keyword>
<evidence type="ECO:0000256" key="4">
    <source>
        <dbReference type="ARBA" id="ARBA00022448"/>
    </source>
</evidence>
<dbReference type="GO" id="GO:0046583">
    <property type="term" value="F:monoatomic cation efflux transmembrane transporter activity"/>
    <property type="evidence" value="ECO:0007669"/>
    <property type="project" value="TreeGrafter"/>
</dbReference>
<evidence type="ECO:0000256" key="1">
    <source>
        <dbReference type="ARBA" id="ARBA00002510"/>
    </source>
</evidence>
<evidence type="ECO:0000313" key="15">
    <source>
        <dbReference type="EMBL" id="HAE46510.1"/>
    </source>
</evidence>
<evidence type="ECO:0000256" key="13">
    <source>
        <dbReference type="RuleBase" id="RU362101"/>
    </source>
</evidence>
<feature type="compositionally biased region" description="Basic residues" evidence="14">
    <location>
        <begin position="242"/>
        <end position="256"/>
    </location>
</feature>
<evidence type="ECO:0000256" key="8">
    <source>
        <dbReference type="ARBA" id="ARBA00022989"/>
    </source>
</evidence>
<evidence type="ECO:0000256" key="6">
    <source>
        <dbReference type="ARBA" id="ARBA00022596"/>
    </source>
</evidence>
<feature type="transmembrane region" description="Helical" evidence="13">
    <location>
        <begin position="93"/>
        <end position="116"/>
    </location>
</feature>
<dbReference type="GO" id="GO:0032025">
    <property type="term" value="P:response to cobalt ion"/>
    <property type="evidence" value="ECO:0007669"/>
    <property type="project" value="TreeGrafter"/>
</dbReference>
<comment type="similarity">
    <text evidence="13">Belongs to the NiCoT transporter (TC 2.A.52) family.</text>
</comment>
<keyword evidence="9" id="KW-0406">Ion transport</keyword>
<organism evidence="15 16">
    <name type="scientific">Tistrella mobilis</name>
    <dbReference type="NCBI Taxonomy" id="171437"/>
    <lineage>
        <taxon>Bacteria</taxon>
        <taxon>Pseudomonadati</taxon>
        <taxon>Pseudomonadota</taxon>
        <taxon>Alphaproteobacteria</taxon>
        <taxon>Geminicoccales</taxon>
        <taxon>Geminicoccaceae</taxon>
        <taxon>Tistrella</taxon>
    </lineage>
</organism>
<dbReference type="PANTHER" id="PTHR40659:SF1">
    <property type="entry name" value="NICKEL_COBALT EFFLUX SYSTEM RCNA"/>
    <property type="match status" value="1"/>
</dbReference>
<keyword evidence="3" id="KW-0171">Cobalt transport</keyword>
<dbReference type="GO" id="GO:0006824">
    <property type="term" value="P:cobalt ion transport"/>
    <property type="evidence" value="ECO:0007669"/>
    <property type="project" value="UniProtKB-KW"/>
</dbReference>
<comment type="function">
    <text evidence="1">Efflux system for nickel and cobalt.</text>
</comment>
<keyword evidence="4 13" id="KW-0813">Transport</keyword>
<keyword evidence="11 13" id="KW-0472">Membrane</keyword>
<keyword evidence="6" id="KW-0533">Nickel</keyword>
<keyword evidence="5" id="KW-1003">Cell membrane</keyword>
<accession>A0A3B9IFG1</accession>
<dbReference type="AlphaFoldDB" id="A0A3B9IFG1"/>
<feature type="transmembrane region" description="Helical" evidence="13">
    <location>
        <begin position="51"/>
        <end position="72"/>
    </location>
</feature>
<dbReference type="InterPro" id="IPR011541">
    <property type="entry name" value="Ni/Co_transpt_high_affinity"/>
</dbReference>
<feature type="transmembrane region" description="Helical" evidence="13">
    <location>
        <begin position="263"/>
        <end position="285"/>
    </location>
</feature>
<evidence type="ECO:0000256" key="10">
    <source>
        <dbReference type="ARBA" id="ARBA00023112"/>
    </source>
</evidence>
<evidence type="ECO:0000256" key="3">
    <source>
        <dbReference type="ARBA" id="ARBA00022426"/>
    </source>
</evidence>
<evidence type="ECO:0000256" key="9">
    <source>
        <dbReference type="ARBA" id="ARBA00023065"/>
    </source>
</evidence>
<feature type="region of interest" description="Disordered" evidence="14">
    <location>
        <begin position="203"/>
        <end position="256"/>
    </location>
</feature>